<feature type="domain" description="WGR" evidence="1">
    <location>
        <begin position="1"/>
        <end position="62"/>
    </location>
</feature>
<reference evidence="2" key="1">
    <citation type="journal article" date="2021" name="Microorganisms">
        <title>Phylogenomic Reconstruction and Metabolic Potential of the Genus Aminobacter.</title>
        <authorList>
            <person name="Artuso I."/>
            <person name="Turrini P."/>
            <person name="Pirolo M."/>
            <person name="Lugli G.A."/>
            <person name="Ventura M."/>
            <person name="Visca P."/>
        </authorList>
    </citation>
    <scope>NUCLEOTIDE SEQUENCE</scope>
    <source>
        <strain evidence="2">LMG 26462</strain>
    </source>
</reference>
<dbReference type="EMBL" id="JAFLWW010000004">
    <property type="protein sequence ID" value="MBT1157105.1"/>
    <property type="molecule type" value="Genomic_DNA"/>
</dbReference>
<proteinExistence type="predicted"/>
<dbReference type="InterPro" id="IPR049809">
    <property type="entry name" value="YehF/YfeS-like_WGR"/>
</dbReference>
<protein>
    <submittedName>
        <fullName evidence="2">WGR domain-containing protein</fullName>
    </submittedName>
</protein>
<reference evidence="2" key="2">
    <citation type="submission" date="2021-03" db="EMBL/GenBank/DDBJ databases">
        <authorList>
            <person name="Artuso I."/>
            <person name="Turrini P."/>
            <person name="Pirolo M."/>
            <person name="Lugli G.A."/>
            <person name="Ventura M."/>
            <person name="Visca P."/>
        </authorList>
    </citation>
    <scope>NUCLEOTIDE SEQUENCE</scope>
    <source>
        <strain evidence="2">LMG 26462</strain>
    </source>
</reference>
<accession>A0A9X1ABY8</accession>
<keyword evidence="3" id="KW-1185">Reference proteome</keyword>
<comment type="caution">
    <text evidence="2">The sequence shown here is derived from an EMBL/GenBank/DDBJ whole genome shotgun (WGS) entry which is preliminary data.</text>
</comment>
<sequence>MRRFYGLTLKPTLFGSASVISNWGWDRYQRTCHDRTFDETDDAQRALKRLETMKQWRGYRAPRDVSDAGTVGV</sequence>
<dbReference type="InterPro" id="IPR008893">
    <property type="entry name" value="WGR_domain"/>
</dbReference>
<evidence type="ECO:0000313" key="2">
    <source>
        <dbReference type="EMBL" id="MBT1157105.1"/>
    </source>
</evidence>
<gene>
    <name evidence="2" type="ORF">J1C56_16020</name>
</gene>
<dbReference type="Pfam" id="PF05406">
    <property type="entry name" value="WGR"/>
    <property type="match status" value="1"/>
</dbReference>
<evidence type="ECO:0000259" key="1">
    <source>
        <dbReference type="Pfam" id="PF05406"/>
    </source>
</evidence>
<dbReference type="Proteomes" id="UP001138921">
    <property type="component" value="Unassembled WGS sequence"/>
</dbReference>
<dbReference type="AlphaFoldDB" id="A0A9X1ABY8"/>
<organism evidence="2 3">
    <name type="scientific">Aminobacter anthyllidis</name>
    <dbReference type="NCBI Taxonomy" id="1035067"/>
    <lineage>
        <taxon>Bacteria</taxon>
        <taxon>Pseudomonadati</taxon>
        <taxon>Pseudomonadota</taxon>
        <taxon>Alphaproteobacteria</taxon>
        <taxon>Hyphomicrobiales</taxon>
        <taxon>Phyllobacteriaceae</taxon>
        <taxon>Aminobacter</taxon>
    </lineage>
</organism>
<name>A0A9X1ABY8_9HYPH</name>
<dbReference type="CDD" id="cd07996">
    <property type="entry name" value="WGR_MMR_like"/>
    <property type="match status" value="1"/>
</dbReference>
<evidence type="ECO:0000313" key="3">
    <source>
        <dbReference type="Proteomes" id="UP001138921"/>
    </source>
</evidence>